<comment type="subcellular location">
    <subcellularLocation>
        <location evidence="1">Nucleus</location>
    </subcellularLocation>
</comment>
<dbReference type="PANTHER" id="PTHR15950:SF15">
    <property type="entry name" value="PROTEIN VESTIGIAL"/>
    <property type="match status" value="1"/>
</dbReference>
<dbReference type="OrthoDB" id="10069705at2759"/>
<sequence length="335" mass="36128">MTCVDVMYQPLTSAFPAYPRATAACSSDFSHGQSLSRMHEPLDLGPTSSLSTSSSSLSYPVPTILTPSSSGSAASIVLSPSTSRASSSSSSGLVKADSERDSEPKGAQYITANCVLLTYFNGDTASVVDDHFTRALSADALRESKALSPKAPTPMSARNLPPSFWNSSYQYQHHLHHFLGSNSQYHPQQHHAGINSGSGVSNSSGAEGFHTTHPYLSPALHGLSSLQGDPWAYNFSSTASTMSSYPHRHLPYDLSYPSSARLSQNYSSFLMQPSAVRSAQFSAMSSHCDVSKQPEHSRSRFSDHRLVSDYTPHHSSFSAIDAEGLQGATKDLYWF</sequence>
<dbReference type="Proteomes" id="UP000678393">
    <property type="component" value="Unassembled WGS sequence"/>
</dbReference>
<feature type="compositionally biased region" description="Low complexity" evidence="5">
    <location>
        <begin position="81"/>
        <end position="91"/>
    </location>
</feature>
<proteinExistence type="predicted"/>
<reference evidence="6" key="1">
    <citation type="submission" date="2021-04" db="EMBL/GenBank/DDBJ databases">
        <authorList>
            <consortium name="Molecular Ecology Group"/>
        </authorList>
    </citation>
    <scope>NUCLEOTIDE SEQUENCE</scope>
</reference>
<dbReference type="AlphaFoldDB" id="A0A8S4A2F8"/>
<dbReference type="InterPro" id="IPR011520">
    <property type="entry name" value="Vg_fam"/>
</dbReference>
<dbReference type="Pfam" id="PF07545">
    <property type="entry name" value="Vg_Tdu"/>
    <property type="match status" value="1"/>
</dbReference>
<feature type="region of interest" description="Disordered" evidence="5">
    <location>
        <begin position="186"/>
        <end position="206"/>
    </location>
</feature>
<evidence type="ECO:0000256" key="1">
    <source>
        <dbReference type="ARBA" id="ARBA00004123"/>
    </source>
</evidence>
<evidence type="ECO:0000256" key="3">
    <source>
        <dbReference type="ARBA" id="ARBA00023163"/>
    </source>
</evidence>
<dbReference type="EMBL" id="CAJHNH020006035">
    <property type="protein sequence ID" value="CAG5133246.1"/>
    <property type="molecule type" value="Genomic_DNA"/>
</dbReference>
<keyword evidence="2" id="KW-0805">Transcription regulation</keyword>
<keyword evidence="7" id="KW-1185">Reference proteome</keyword>
<evidence type="ECO:0000256" key="4">
    <source>
        <dbReference type="ARBA" id="ARBA00023242"/>
    </source>
</evidence>
<keyword evidence="3" id="KW-0804">Transcription</keyword>
<accession>A0A8S4A2F8</accession>
<protein>
    <recommendedName>
        <fullName evidence="8">Transcription cofactor vestigial-like protein 2</fullName>
    </recommendedName>
</protein>
<evidence type="ECO:0000313" key="7">
    <source>
        <dbReference type="Proteomes" id="UP000678393"/>
    </source>
</evidence>
<dbReference type="PANTHER" id="PTHR15950">
    <property type="entry name" value="TRANSCRIPTION COFACTOR VESTIGIAL-LIKE PROTEIN"/>
    <property type="match status" value="1"/>
</dbReference>
<keyword evidence="4" id="KW-0539">Nucleus</keyword>
<gene>
    <name evidence="6" type="ORF">CUNI_LOCUS18804</name>
</gene>
<organism evidence="6 7">
    <name type="scientific">Candidula unifasciata</name>
    <dbReference type="NCBI Taxonomy" id="100452"/>
    <lineage>
        <taxon>Eukaryota</taxon>
        <taxon>Metazoa</taxon>
        <taxon>Spiralia</taxon>
        <taxon>Lophotrochozoa</taxon>
        <taxon>Mollusca</taxon>
        <taxon>Gastropoda</taxon>
        <taxon>Heterobranchia</taxon>
        <taxon>Euthyneura</taxon>
        <taxon>Panpulmonata</taxon>
        <taxon>Eupulmonata</taxon>
        <taxon>Stylommatophora</taxon>
        <taxon>Helicina</taxon>
        <taxon>Helicoidea</taxon>
        <taxon>Geomitridae</taxon>
        <taxon>Candidula</taxon>
    </lineage>
</organism>
<feature type="region of interest" description="Disordered" evidence="5">
    <location>
        <begin position="81"/>
        <end position="104"/>
    </location>
</feature>
<evidence type="ECO:0008006" key="8">
    <source>
        <dbReference type="Google" id="ProtNLM"/>
    </source>
</evidence>
<feature type="compositionally biased region" description="Low complexity" evidence="5">
    <location>
        <begin position="47"/>
        <end position="57"/>
    </location>
</feature>
<dbReference type="GO" id="GO:0005634">
    <property type="term" value="C:nucleus"/>
    <property type="evidence" value="ECO:0007669"/>
    <property type="project" value="UniProtKB-SubCell"/>
</dbReference>
<evidence type="ECO:0000256" key="2">
    <source>
        <dbReference type="ARBA" id="ARBA00023015"/>
    </source>
</evidence>
<name>A0A8S4A2F8_9EUPU</name>
<dbReference type="GO" id="GO:0006355">
    <property type="term" value="P:regulation of DNA-templated transcription"/>
    <property type="evidence" value="ECO:0007669"/>
    <property type="project" value="InterPro"/>
</dbReference>
<comment type="caution">
    <text evidence="6">The sequence shown here is derived from an EMBL/GenBank/DDBJ whole genome shotgun (WGS) entry which is preliminary data.</text>
</comment>
<feature type="compositionally biased region" description="Low complexity" evidence="5">
    <location>
        <begin position="192"/>
        <end position="206"/>
    </location>
</feature>
<evidence type="ECO:0000256" key="5">
    <source>
        <dbReference type="SAM" id="MobiDB-lite"/>
    </source>
</evidence>
<feature type="region of interest" description="Disordered" evidence="5">
    <location>
        <begin position="36"/>
        <end position="57"/>
    </location>
</feature>
<evidence type="ECO:0000313" key="6">
    <source>
        <dbReference type="EMBL" id="CAG5133246.1"/>
    </source>
</evidence>